<dbReference type="SUPFAM" id="SSF102405">
    <property type="entry name" value="MCP/YpsA-like"/>
    <property type="match status" value="1"/>
</dbReference>
<protein>
    <submittedName>
        <fullName evidence="3">DNA-protecting protein DprA</fullName>
    </submittedName>
</protein>
<gene>
    <name evidence="3" type="ORF">HV064_11435</name>
</gene>
<sequence>MDYDRTCSTAASGRMRKSVSGSPCINFGEKWMNLTAIAQATLLLTCHFSAGQAHEHQPLSLAEWGRLALWLRHQRMSPADLLTPEVGIRLMAWQDPKIPVTRIIGLLARGHSLALALDKWQRAGLWVVTRADEDYPCRLKATLKNDSPPVIFGCGNRALLQSGGLAVVGSRAALPDDLHFTQQLASKAAAQGVNIVSGGARGIDECAMISALEAGGSATGVLADSLLRASTSAKWRKGLMDGRLVLISPFYPEGGFSVANAMARNRYIYSLAEAALVVHAGTKGGTITGAKEALKHRWGTVWVKPSDDPESSNALLVQLGGAWCSEDALDIEPQQLLLPQPNPPSALLTQSVEQYSLYESPAGYHTSSDPFYQLFLAEMRRLAQQPVSLQKLSEELNVLPSQLREWLVRAEQEKVINKLTDPQRYQISFASR</sequence>
<organism evidence="3 4">
    <name type="scientific">Klebsiella grimontii</name>
    <dbReference type="NCBI Taxonomy" id="2058152"/>
    <lineage>
        <taxon>Bacteria</taxon>
        <taxon>Pseudomonadati</taxon>
        <taxon>Pseudomonadota</taxon>
        <taxon>Gammaproteobacteria</taxon>
        <taxon>Enterobacterales</taxon>
        <taxon>Enterobacteriaceae</taxon>
        <taxon>Klebsiella/Raoultella group</taxon>
        <taxon>Klebsiella</taxon>
    </lineage>
</organism>
<dbReference type="PANTHER" id="PTHR43022">
    <property type="entry name" value="PROTEIN SMF"/>
    <property type="match status" value="1"/>
</dbReference>
<dbReference type="Proteomes" id="UP000557483">
    <property type="component" value="Unassembled WGS sequence"/>
</dbReference>
<dbReference type="InterPro" id="IPR057666">
    <property type="entry name" value="DrpA_SLOG"/>
</dbReference>
<evidence type="ECO:0000313" key="3">
    <source>
        <dbReference type="EMBL" id="MBA8124508.1"/>
    </source>
</evidence>
<proteinExistence type="inferred from homology"/>
<dbReference type="PANTHER" id="PTHR43022:SF1">
    <property type="entry name" value="PROTEIN SMF"/>
    <property type="match status" value="1"/>
</dbReference>
<dbReference type="AlphaFoldDB" id="A0A7W3GZ78"/>
<dbReference type="EMBL" id="JABXRN010000001">
    <property type="protein sequence ID" value="MBA8124508.1"/>
    <property type="molecule type" value="Genomic_DNA"/>
</dbReference>
<feature type="domain" description="Smf/DprA SLOG" evidence="2">
    <location>
        <begin position="127"/>
        <end position="304"/>
    </location>
</feature>
<reference evidence="3 4" key="1">
    <citation type="submission" date="2020-06" db="EMBL/GenBank/DDBJ databases">
        <title>REHAB project genomes.</title>
        <authorList>
            <person name="Shaw L.P."/>
        </authorList>
    </citation>
    <scope>NUCLEOTIDE SEQUENCE [LARGE SCALE GENOMIC DNA]</scope>
    <source>
        <strain evidence="3 4">RHBSTW-00092</strain>
    </source>
</reference>
<comment type="caution">
    <text evidence="3">The sequence shown here is derived from an EMBL/GenBank/DDBJ whole genome shotgun (WGS) entry which is preliminary data.</text>
</comment>
<comment type="similarity">
    <text evidence="1">Belongs to the DprA/Smf family.</text>
</comment>
<dbReference type="Gene3D" id="3.40.50.450">
    <property type="match status" value="1"/>
</dbReference>
<evidence type="ECO:0000259" key="2">
    <source>
        <dbReference type="Pfam" id="PF02481"/>
    </source>
</evidence>
<evidence type="ECO:0000313" key="4">
    <source>
        <dbReference type="Proteomes" id="UP000557483"/>
    </source>
</evidence>
<dbReference type="GO" id="GO:0009294">
    <property type="term" value="P:DNA-mediated transformation"/>
    <property type="evidence" value="ECO:0007669"/>
    <property type="project" value="InterPro"/>
</dbReference>
<dbReference type="InterPro" id="IPR003488">
    <property type="entry name" value="DprA"/>
</dbReference>
<dbReference type="Pfam" id="PF02481">
    <property type="entry name" value="DNA_processg_A"/>
    <property type="match status" value="1"/>
</dbReference>
<name>A0A7W3GZ78_9ENTR</name>
<evidence type="ECO:0000256" key="1">
    <source>
        <dbReference type="ARBA" id="ARBA00006525"/>
    </source>
</evidence>
<accession>A0A7W3GZ78</accession>